<dbReference type="Pfam" id="PF13183">
    <property type="entry name" value="Fer4_8"/>
    <property type="match status" value="1"/>
</dbReference>
<dbReference type="PROSITE" id="PS51387">
    <property type="entry name" value="FAD_PCMH"/>
    <property type="match status" value="1"/>
</dbReference>
<dbReference type="InterPro" id="IPR016169">
    <property type="entry name" value="FAD-bd_PCMH_sub2"/>
</dbReference>
<dbReference type="PROSITE" id="PS00198">
    <property type="entry name" value="4FE4S_FER_1"/>
    <property type="match status" value="1"/>
</dbReference>
<keyword evidence="5" id="KW-0274">FAD</keyword>
<dbReference type="Gene3D" id="1.10.1060.10">
    <property type="entry name" value="Alpha-helical ferredoxin"/>
    <property type="match status" value="1"/>
</dbReference>
<dbReference type="GO" id="GO:0046872">
    <property type="term" value="F:metal ion binding"/>
    <property type="evidence" value="ECO:0007669"/>
    <property type="project" value="UniProtKB-KW"/>
</dbReference>
<evidence type="ECO:0000256" key="8">
    <source>
        <dbReference type="ARBA" id="ARBA00023004"/>
    </source>
</evidence>
<comment type="caution">
    <text evidence="13">The sequence shown here is derived from an EMBL/GenBank/DDBJ whole genome shotgun (WGS) entry which is preliminary data.</text>
</comment>
<dbReference type="InterPro" id="IPR036318">
    <property type="entry name" value="FAD-bd_PCMH-like_sf"/>
</dbReference>
<dbReference type="EMBL" id="SOJN01000027">
    <property type="protein sequence ID" value="TET47240.1"/>
    <property type="molecule type" value="Genomic_DNA"/>
</dbReference>
<feature type="domain" description="FAD-binding PCMH-type" evidence="12">
    <location>
        <begin position="35"/>
        <end position="213"/>
    </location>
</feature>
<feature type="domain" description="4Fe-4S ferredoxin-type" evidence="11">
    <location>
        <begin position="482"/>
        <end position="514"/>
    </location>
</feature>
<dbReference type="InterPro" id="IPR009051">
    <property type="entry name" value="Helical_ferredxn"/>
</dbReference>
<proteinExistence type="inferred from homology"/>
<dbReference type="Proteomes" id="UP000315525">
    <property type="component" value="Unassembled WGS sequence"/>
</dbReference>
<keyword evidence="7" id="KW-0560">Oxidoreductase</keyword>
<dbReference type="InterPro" id="IPR017900">
    <property type="entry name" value="4Fe4S_Fe_S_CS"/>
</dbReference>
<evidence type="ECO:0000256" key="3">
    <source>
        <dbReference type="ARBA" id="ARBA00022630"/>
    </source>
</evidence>
<evidence type="ECO:0000256" key="4">
    <source>
        <dbReference type="ARBA" id="ARBA00022723"/>
    </source>
</evidence>
<dbReference type="SUPFAM" id="SSF46548">
    <property type="entry name" value="alpha-helical ferredoxin"/>
    <property type="match status" value="1"/>
</dbReference>
<evidence type="ECO:0000256" key="7">
    <source>
        <dbReference type="ARBA" id="ARBA00023002"/>
    </source>
</evidence>
<dbReference type="InterPro" id="IPR006094">
    <property type="entry name" value="Oxid_FAD_bind_N"/>
</dbReference>
<keyword evidence="6" id="KW-0809">Transit peptide</keyword>
<dbReference type="Gene3D" id="1.10.45.10">
    <property type="entry name" value="Vanillyl-alcohol Oxidase, Chain A, domain 4"/>
    <property type="match status" value="1"/>
</dbReference>
<dbReference type="GO" id="GO:0071949">
    <property type="term" value="F:FAD binding"/>
    <property type="evidence" value="ECO:0007669"/>
    <property type="project" value="InterPro"/>
</dbReference>
<dbReference type="FunFam" id="1.10.45.10:FF:000001">
    <property type="entry name" value="D-lactate dehydrogenase mitochondrial"/>
    <property type="match status" value="1"/>
</dbReference>
<comment type="similarity">
    <text evidence="2">Belongs to the FAD-binding oxidoreductase/transferase type 4 family.</text>
</comment>
<dbReference type="InterPro" id="IPR017896">
    <property type="entry name" value="4Fe4S_Fe-S-bd"/>
</dbReference>
<dbReference type="Pfam" id="PF02754">
    <property type="entry name" value="CCG"/>
    <property type="match status" value="2"/>
</dbReference>
<dbReference type="FunFam" id="3.30.70.2740:FF:000001">
    <property type="entry name" value="D-lactate dehydrogenase mitochondrial"/>
    <property type="match status" value="1"/>
</dbReference>
<evidence type="ECO:0000313" key="13">
    <source>
        <dbReference type="EMBL" id="TET47240.1"/>
    </source>
</evidence>
<comment type="cofactor">
    <cofactor evidence="1">
        <name>FAD</name>
        <dbReference type="ChEBI" id="CHEBI:57692"/>
    </cofactor>
</comment>
<evidence type="ECO:0000256" key="1">
    <source>
        <dbReference type="ARBA" id="ARBA00001974"/>
    </source>
</evidence>
<protein>
    <recommendedName>
        <fullName evidence="10">D-lactate dehydrogenase (cytochrome)</fullName>
        <ecNumber evidence="10">1.1.2.4</ecNumber>
    </recommendedName>
</protein>
<evidence type="ECO:0000259" key="12">
    <source>
        <dbReference type="PROSITE" id="PS51387"/>
    </source>
</evidence>
<dbReference type="InterPro" id="IPR016171">
    <property type="entry name" value="Vanillyl_alc_oxidase_C-sub2"/>
</dbReference>
<dbReference type="Gene3D" id="3.30.70.2740">
    <property type="match status" value="1"/>
</dbReference>
<name>A0A523UXL8_UNCT6</name>
<organism evidence="13 14">
    <name type="scientific">candidate division TA06 bacterium</name>
    <dbReference type="NCBI Taxonomy" id="2250710"/>
    <lineage>
        <taxon>Bacteria</taxon>
        <taxon>Bacteria division TA06</taxon>
    </lineage>
</organism>
<dbReference type="Pfam" id="PF02913">
    <property type="entry name" value="FAD-oxidase_C"/>
    <property type="match status" value="1"/>
</dbReference>
<dbReference type="GO" id="GO:1903457">
    <property type="term" value="P:lactate catabolic process"/>
    <property type="evidence" value="ECO:0007669"/>
    <property type="project" value="TreeGrafter"/>
</dbReference>
<keyword evidence="4" id="KW-0479">Metal-binding</keyword>
<keyword evidence="3" id="KW-0285">Flavoprotein</keyword>
<reference evidence="13 14" key="1">
    <citation type="submission" date="2019-03" db="EMBL/GenBank/DDBJ databases">
        <title>Metabolic potential of uncultured bacteria and archaea associated with petroleum seepage in deep-sea sediments.</title>
        <authorList>
            <person name="Dong X."/>
            <person name="Hubert C."/>
        </authorList>
    </citation>
    <scope>NUCLEOTIDE SEQUENCE [LARGE SCALE GENOMIC DNA]</scope>
    <source>
        <strain evidence="13">E44_bin18</strain>
    </source>
</reference>
<evidence type="ECO:0000256" key="6">
    <source>
        <dbReference type="ARBA" id="ARBA00022946"/>
    </source>
</evidence>
<dbReference type="SUPFAM" id="SSF55103">
    <property type="entry name" value="FAD-linked oxidases, C-terminal domain"/>
    <property type="match status" value="1"/>
</dbReference>
<gene>
    <name evidence="13" type="ORF">E3J62_02040</name>
</gene>
<dbReference type="GO" id="GO:0051536">
    <property type="term" value="F:iron-sulfur cluster binding"/>
    <property type="evidence" value="ECO:0007669"/>
    <property type="project" value="UniProtKB-KW"/>
</dbReference>
<evidence type="ECO:0000256" key="2">
    <source>
        <dbReference type="ARBA" id="ARBA00008000"/>
    </source>
</evidence>
<evidence type="ECO:0000313" key="14">
    <source>
        <dbReference type="Proteomes" id="UP000315525"/>
    </source>
</evidence>
<dbReference type="SUPFAM" id="SSF56176">
    <property type="entry name" value="FAD-binding/transporter-associated domain-like"/>
    <property type="match status" value="1"/>
</dbReference>
<sequence>MPNRWKEKVKKIVGKENFIDEKLELICYSRDMSVHQGMPNALVFCTTTDQISKLLRVANKSKVPVTVRGSGTSVTGAIIPIGGGLVLDLTRMDKMKKVRKEDGYVVVEPGVICQHLNSSLSPTHFFPPDPGSSNVCTIGGMVATNASGTRAVKYGTTRDWVMGLEVVLASGRVIRTGSYTPKTSSGYDLTRLFANSEGTLGIMTEITLKIVPVPEYIAFAKAAFAKLEDAGKTVADLFGSSIGLSACEILDTVSINVVNKAMKLGLPDVEGMLFIEVDGREPAVREEMSAIENICQSNNGIDIAWSDNPKQRQALWAARGGLVPSLSRFKKGYRLIPIAEDFGVPVSKVPEAIRGAQKISKKYDMLVATFGHAGDGNVHTTFILDVRNKDEWKKAEKMAGELVDLAMSLGGTLTAEHGLGIAKSAFADRELSSSLDVMREIKKGLDPNSILNPGKLSLDKKKVKILDHFAFSHVAGKKLKGFSEELDDEILVCVQCGFCRTGCPTFESTTLESKNARGRILLAQGLLEETIKPSMELADKMYSCSVCAGCTTTCPCSIKAPEIILACRRRLAQAGCMPQSITTMLENIEKEGNPFGSPRRERTDLFPKKYQKISAKPAEVLLFLGCLPSYVDMEIVPATFKIMQAADVDFTVLGEDEDCCGYVHYLAGSADFMKRVKSNMKKFKELRPRMIVTPCAGCYRALKTLYPKEFMVFHISEYVKGLLEEGKLKLANLVTKKVVYHDPCDLGRHMNVYDEPREVLRSIPGLVLTEFEKNRSSAVCCGGGGGLMAYDREMSLDISKRRLAEVLEEDMDVVVSACAACKDTLRKGLRAIPKEKRGTLTVADITELIAEAL</sequence>
<keyword evidence="9" id="KW-0411">Iron-sulfur</keyword>
<evidence type="ECO:0000256" key="10">
    <source>
        <dbReference type="ARBA" id="ARBA00038897"/>
    </source>
</evidence>
<accession>A0A523UXL8</accession>
<dbReference type="InterPro" id="IPR016164">
    <property type="entry name" value="FAD-linked_Oxase-like_C"/>
</dbReference>
<keyword evidence="8" id="KW-0408">Iron</keyword>
<dbReference type="InterPro" id="IPR016166">
    <property type="entry name" value="FAD-bd_PCMH"/>
</dbReference>
<dbReference type="InterPro" id="IPR004113">
    <property type="entry name" value="FAD-bd_oxidored_4_C"/>
</dbReference>
<evidence type="ECO:0000256" key="9">
    <source>
        <dbReference type="ARBA" id="ARBA00023014"/>
    </source>
</evidence>
<dbReference type="Gene3D" id="3.30.465.10">
    <property type="match status" value="1"/>
</dbReference>
<dbReference type="InterPro" id="IPR004017">
    <property type="entry name" value="Cys_rich_dom"/>
</dbReference>
<dbReference type="GO" id="GO:0004458">
    <property type="term" value="F:D-lactate dehydrogenase (cytochrome) activity"/>
    <property type="evidence" value="ECO:0007669"/>
    <property type="project" value="UniProtKB-EC"/>
</dbReference>
<dbReference type="PANTHER" id="PTHR11748">
    <property type="entry name" value="D-LACTATE DEHYDROGENASE"/>
    <property type="match status" value="1"/>
</dbReference>
<dbReference type="AlphaFoldDB" id="A0A523UXL8"/>
<dbReference type="PROSITE" id="PS51379">
    <property type="entry name" value="4FE4S_FER_2"/>
    <property type="match status" value="1"/>
</dbReference>
<dbReference type="PANTHER" id="PTHR11748:SF111">
    <property type="entry name" value="D-LACTATE DEHYDROGENASE, MITOCHONDRIAL-RELATED"/>
    <property type="match status" value="1"/>
</dbReference>
<dbReference type="EC" id="1.1.2.4" evidence="10"/>
<evidence type="ECO:0000256" key="5">
    <source>
        <dbReference type="ARBA" id="ARBA00022827"/>
    </source>
</evidence>
<evidence type="ECO:0000259" key="11">
    <source>
        <dbReference type="PROSITE" id="PS51379"/>
    </source>
</evidence>
<dbReference type="Pfam" id="PF01565">
    <property type="entry name" value="FAD_binding_4"/>
    <property type="match status" value="1"/>
</dbReference>
<dbReference type="GO" id="GO:0008720">
    <property type="term" value="F:D-lactate dehydrogenase (NAD+) activity"/>
    <property type="evidence" value="ECO:0007669"/>
    <property type="project" value="TreeGrafter"/>
</dbReference>